<feature type="domain" description="PA" evidence="10">
    <location>
        <begin position="67"/>
        <end position="142"/>
    </location>
</feature>
<evidence type="ECO:0000256" key="2">
    <source>
        <dbReference type="ARBA" id="ARBA00004271"/>
    </source>
</evidence>
<dbReference type="GO" id="GO:0003924">
    <property type="term" value="F:GTPase activity"/>
    <property type="evidence" value="ECO:0007669"/>
    <property type="project" value="InterPro"/>
</dbReference>
<dbReference type="PANTHER" id="PTHR10795">
    <property type="entry name" value="PROPROTEIN CONVERTASE SUBTILISIN/KEXIN"/>
    <property type="match status" value="1"/>
</dbReference>
<comment type="similarity">
    <text evidence="3">Belongs to the peptidase S8 family.</text>
</comment>
<evidence type="ECO:0000259" key="10">
    <source>
        <dbReference type="Pfam" id="PF02225"/>
    </source>
</evidence>
<dbReference type="FunFam" id="3.50.30.30:FF:000005">
    <property type="entry name" value="subtilisin-like protease SBT1.5"/>
    <property type="match status" value="1"/>
</dbReference>
<dbReference type="InterPro" id="IPR001806">
    <property type="entry name" value="Small_GTPase"/>
</dbReference>
<dbReference type="NCBIfam" id="TIGR00231">
    <property type="entry name" value="small_GTP"/>
    <property type="match status" value="1"/>
</dbReference>
<keyword evidence="7" id="KW-0378">Hydrolase</keyword>
<reference evidence="11" key="1">
    <citation type="submission" date="2022-11" db="EMBL/GenBank/DDBJ databases">
        <authorList>
            <person name="Hyden B.L."/>
            <person name="Feng K."/>
            <person name="Yates T."/>
            <person name="Jawdy S."/>
            <person name="Smart L.B."/>
            <person name="Muchero W."/>
        </authorList>
    </citation>
    <scope>NUCLEOTIDE SEQUENCE</scope>
    <source>
        <tissue evidence="11">Shoot tip</tissue>
    </source>
</reference>
<accession>A0A9Q0VFU3</accession>
<dbReference type="InterPro" id="IPR046450">
    <property type="entry name" value="PA_dom_sf"/>
</dbReference>
<keyword evidence="5 11" id="KW-0645">Protease</keyword>
<name>A0A9Q0VFU3_9ROSI</name>
<evidence type="ECO:0000256" key="1">
    <source>
        <dbReference type="ARBA" id="ARBA00002076"/>
    </source>
</evidence>
<evidence type="ECO:0000313" key="11">
    <source>
        <dbReference type="EMBL" id="KAJ6747919.1"/>
    </source>
</evidence>
<evidence type="ECO:0000256" key="9">
    <source>
        <dbReference type="ARBA" id="ARBA00023180"/>
    </source>
</evidence>
<dbReference type="Pfam" id="PF02225">
    <property type="entry name" value="PA"/>
    <property type="match status" value="1"/>
</dbReference>
<evidence type="ECO:0000256" key="3">
    <source>
        <dbReference type="ARBA" id="ARBA00011073"/>
    </source>
</evidence>
<evidence type="ECO:0000256" key="5">
    <source>
        <dbReference type="ARBA" id="ARBA00022670"/>
    </source>
</evidence>
<evidence type="ECO:0000256" key="8">
    <source>
        <dbReference type="ARBA" id="ARBA00022825"/>
    </source>
</evidence>
<evidence type="ECO:0000256" key="7">
    <source>
        <dbReference type="ARBA" id="ARBA00022801"/>
    </source>
</evidence>
<dbReference type="InterPro" id="IPR027417">
    <property type="entry name" value="P-loop_NTPase"/>
</dbReference>
<evidence type="ECO:0000313" key="12">
    <source>
        <dbReference type="Proteomes" id="UP001151752"/>
    </source>
</evidence>
<dbReference type="GO" id="GO:0009610">
    <property type="term" value="P:response to symbiotic fungus"/>
    <property type="evidence" value="ECO:0007669"/>
    <property type="project" value="UniProtKB-ARBA"/>
</dbReference>
<dbReference type="GO" id="GO:0005525">
    <property type="term" value="F:GTP binding"/>
    <property type="evidence" value="ECO:0007669"/>
    <property type="project" value="InterPro"/>
</dbReference>
<dbReference type="SUPFAM" id="SSF52540">
    <property type="entry name" value="P-loop containing nucleoside triphosphate hydrolases"/>
    <property type="match status" value="1"/>
</dbReference>
<keyword evidence="9" id="KW-0325">Glycoprotein</keyword>
<dbReference type="GO" id="GO:0004252">
    <property type="term" value="F:serine-type endopeptidase activity"/>
    <property type="evidence" value="ECO:0007669"/>
    <property type="project" value="InterPro"/>
</dbReference>
<dbReference type="SUPFAM" id="SSF52025">
    <property type="entry name" value="PA domain"/>
    <property type="match status" value="1"/>
</dbReference>
<dbReference type="Gene3D" id="3.50.30.30">
    <property type="match status" value="1"/>
</dbReference>
<gene>
    <name evidence="11" type="ORF">OIU74_030226</name>
</gene>
<protein>
    <submittedName>
        <fullName evidence="11">SUBTILISIN-LIKE PROTEASE</fullName>
    </submittedName>
</protein>
<dbReference type="GO" id="GO:0006508">
    <property type="term" value="P:proteolysis"/>
    <property type="evidence" value="ECO:0007669"/>
    <property type="project" value="UniProtKB-KW"/>
</dbReference>
<keyword evidence="12" id="KW-1185">Reference proteome</keyword>
<organism evidence="11 12">
    <name type="scientific">Salix koriyanagi</name>
    <dbReference type="NCBI Taxonomy" id="2511006"/>
    <lineage>
        <taxon>Eukaryota</taxon>
        <taxon>Viridiplantae</taxon>
        <taxon>Streptophyta</taxon>
        <taxon>Embryophyta</taxon>
        <taxon>Tracheophyta</taxon>
        <taxon>Spermatophyta</taxon>
        <taxon>Magnoliopsida</taxon>
        <taxon>eudicotyledons</taxon>
        <taxon>Gunneridae</taxon>
        <taxon>Pentapetalae</taxon>
        <taxon>rosids</taxon>
        <taxon>fabids</taxon>
        <taxon>Malpighiales</taxon>
        <taxon>Salicaceae</taxon>
        <taxon>Saliceae</taxon>
        <taxon>Salix</taxon>
    </lineage>
</organism>
<dbReference type="PROSITE" id="PS51421">
    <property type="entry name" value="RAS"/>
    <property type="match status" value="1"/>
</dbReference>
<dbReference type="InterPro" id="IPR003137">
    <property type="entry name" value="PA_domain"/>
</dbReference>
<evidence type="ECO:0000256" key="4">
    <source>
        <dbReference type="ARBA" id="ARBA00022523"/>
    </source>
</evidence>
<dbReference type="CDD" id="cd02120">
    <property type="entry name" value="PA_subtilisin_like"/>
    <property type="match status" value="1"/>
</dbReference>
<keyword evidence="8" id="KW-0720">Serine protease</keyword>
<keyword evidence="6" id="KW-0732">Signal</keyword>
<comment type="function">
    <text evidence="1">Required for arbuscular mycorrhiza (AM) development during AM symbiosis with AM fungi (e.g. Glomeromycota intraradices).</text>
</comment>
<evidence type="ECO:0000256" key="6">
    <source>
        <dbReference type="ARBA" id="ARBA00022729"/>
    </source>
</evidence>
<dbReference type="InterPro" id="IPR036852">
    <property type="entry name" value="Peptidase_S8/S53_dom_sf"/>
</dbReference>
<feature type="non-terminal residue" evidence="11">
    <location>
        <position position="270"/>
    </location>
</feature>
<dbReference type="InterPro" id="IPR005225">
    <property type="entry name" value="Small_GTP-bd"/>
</dbReference>
<proteinExistence type="inferred from homology"/>
<dbReference type="FunFam" id="3.40.50.300:FF:001447">
    <property type="entry name" value="Ras-related protein Rab-1B"/>
    <property type="match status" value="1"/>
</dbReference>
<dbReference type="EMBL" id="JAPFFM010000009">
    <property type="protein sequence ID" value="KAJ6747919.1"/>
    <property type="molecule type" value="Genomic_DNA"/>
</dbReference>
<dbReference type="SMART" id="SM00175">
    <property type="entry name" value="RAB"/>
    <property type="match status" value="1"/>
</dbReference>
<dbReference type="AlphaFoldDB" id="A0A9Q0VFU3"/>
<dbReference type="GO" id="GO:0048046">
    <property type="term" value="C:apoplast"/>
    <property type="evidence" value="ECO:0007669"/>
    <property type="project" value="UniProtKB-SubCell"/>
</dbReference>
<reference evidence="11" key="2">
    <citation type="journal article" date="2023" name="Int. J. Mol. Sci.">
        <title>De Novo Assembly and Annotation of 11 Diverse Shrub Willow (Salix) Genomes Reveals Novel Gene Organization in Sex-Linked Regions.</title>
        <authorList>
            <person name="Hyden B."/>
            <person name="Feng K."/>
            <person name="Yates T.B."/>
            <person name="Jawdy S."/>
            <person name="Cereghino C."/>
            <person name="Smart L.B."/>
            <person name="Muchero W."/>
        </authorList>
    </citation>
    <scope>NUCLEOTIDE SEQUENCE</scope>
    <source>
        <tissue evidence="11">Shoot tip</tissue>
    </source>
</reference>
<dbReference type="InterPro" id="IPR045051">
    <property type="entry name" value="SBT"/>
</dbReference>
<dbReference type="Proteomes" id="UP001151752">
    <property type="component" value="Chromosome 6"/>
</dbReference>
<dbReference type="Gene3D" id="3.40.50.300">
    <property type="entry name" value="P-loop containing nucleotide triphosphate hydrolases"/>
    <property type="match status" value="1"/>
</dbReference>
<dbReference type="SUPFAM" id="SSF52743">
    <property type="entry name" value="Subtilisin-like"/>
    <property type="match status" value="1"/>
</dbReference>
<dbReference type="PRINTS" id="PR00449">
    <property type="entry name" value="RASTRNSFRMNG"/>
</dbReference>
<dbReference type="Pfam" id="PF00071">
    <property type="entry name" value="Ras"/>
    <property type="match status" value="1"/>
</dbReference>
<keyword evidence="4" id="KW-0052">Apoplast</keyword>
<comment type="subcellular location">
    <subcellularLocation>
        <location evidence="2">Secreted</location>
        <location evidence="2">Extracellular space</location>
        <location evidence="2">Apoplast</location>
    </subcellularLocation>
</comment>
<dbReference type="PROSITE" id="PS51419">
    <property type="entry name" value="RAB"/>
    <property type="match status" value="1"/>
</dbReference>
<comment type="caution">
    <text evidence="11">The sequence shown here is derived from an EMBL/GenBank/DDBJ whole genome shotgun (WGS) entry which is preliminary data.</text>
</comment>
<sequence length="270" mass="28982">MDGTVTNTAPWIITVGASTVDREFETYVELRNGKRLQGTSLSSPLSEKKFYPLITGKQAKAANASEADALLCKPKSLDHEKAKGKVVVCLRGETARMDKGYQAALVGAAGMILCNDKAGGSEVIADPHVLPAAQISYTDGLAVFAYINSTDHALGYISSPTAKLGTKPAPFMAAFSSRGPNTVTPEILKYIIIGDTGVGKSCLLLQFTDKRFQPVHDLTIGVEFGARMITIDNKPIKLQIWDTAGQESFRSITRSYYRGAAGALLVYDIT</sequence>